<keyword evidence="3" id="KW-1185">Reference proteome</keyword>
<name>A0A4R1XC15_ACICA</name>
<sequence>MKLLKLALLSAVSLAGTVHAADLEIGDSKSSLGSLKLSGFLRAKFQDKDYSDADHSLKFDAAKINLDYKSQYLFGHVEYRCYQFDKLCDFSSLVDAYMGYNINPQSSIKLGLQDIPFGPYKFWSSNYYGGVNSQVGLEDVHNLGINYNIQPIKGTTLDLAYFARDGGKYHGSNGEASRYSSNYVSSNDPDQTCLKEKNMWIGRINQELNFLDNEHLKTSVGASYWYSTIDNKRTNQDGSRKAWAVFSQVAYDELKFTFTGGKNDVDNGDYTQSAQSSVGSFDDLYMVANQGTFYTADLSYTFKDVYKGISIMPYMMYSSYQKSQSGFKDSSRNIIGATIDYKSFSLVSEYIIGKHDPSIGGTADSLGAGDDGRRNKMLNLTMLYHF</sequence>
<protein>
    <submittedName>
        <fullName evidence="2">Uncharacterized protein</fullName>
    </submittedName>
</protein>
<organism evidence="2 3">
    <name type="scientific">Acinetobacter calcoaceticus</name>
    <dbReference type="NCBI Taxonomy" id="471"/>
    <lineage>
        <taxon>Bacteria</taxon>
        <taxon>Pseudomonadati</taxon>
        <taxon>Pseudomonadota</taxon>
        <taxon>Gammaproteobacteria</taxon>
        <taxon>Moraxellales</taxon>
        <taxon>Moraxellaceae</taxon>
        <taxon>Acinetobacter</taxon>
        <taxon>Acinetobacter calcoaceticus/baumannii complex</taxon>
    </lineage>
</organism>
<proteinExistence type="predicted"/>
<dbReference type="Proteomes" id="UP000294963">
    <property type="component" value="Unassembled WGS sequence"/>
</dbReference>
<feature type="chain" id="PRO_5020760519" evidence="1">
    <location>
        <begin position="21"/>
        <end position="386"/>
    </location>
</feature>
<comment type="caution">
    <text evidence="2">The sequence shown here is derived from an EMBL/GenBank/DDBJ whole genome shotgun (WGS) entry which is preliminary data.</text>
</comment>
<dbReference type="Gene3D" id="2.40.160.10">
    <property type="entry name" value="Porin"/>
    <property type="match status" value="1"/>
</dbReference>
<reference evidence="2 3" key="1">
    <citation type="submission" date="2019-03" db="EMBL/GenBank/DDBJ databases">
        <title>Genomic analyses of the natural microbiome of Caenorhabditis elegans.</title>
        <authorList>
            <person name="Samuel B."/>
        </authorList>
    </citation>
    <scope>NUCLEOTIDE SEQUENCE [LARGE SCALE GENOMIC DNA]</scope>
    <source>
        <strain evidence="2 3">JUb89</strain>
    </source>
</reference>
<dbReference type="InterPro" id="IPR023614">
    <property type="entry name" value="Porin_dom_sf"/>
</dbReference>
<feature type="signal peptide" evidence="1">
    <location>
        <begin position="1"/>
        <end position="20"/>
    </location>
</feature>
<accession>A0A4R1XC15</accession>
<dbReference type="SUPFAM" id="SSF56935">
    <property type="entry name" value="Porins"/>
    <property type="match status" value="1"/>
</dbReference>
<evidence type="ECO:0000313" key="2">
    <source>
        <dbReference type="EMBL" id="TCM61174.1"/>
    </source>
</evidence>
<evidence type="ECO:0000313" key="3">
    <source>
        <dbReference type="Proteomes" id="UP000294963"/>
    </source>
</evidence>
<dbReference type="AlphaFoldDB" id="A0A4R1XC15"/>
<keyword evidence="1" id="KW-0732">Signal</keyword>
<dbReference type="EMBL" id="SLVJ01000029">
    <property type="protein sequence ID" value="TCM61174.1"/>
    <property type="molecule type" value="Genomic_DNA"/>
</dbReference>
<gene>
    <name evidence="2" type="ORF">EC844_12927</name>
</gene>
<dbReference type="OrthoDB" id="625456at2"/>
<evidence type="ECO:0000256" key="1">
    <source>
        <dbReference type="SAM" id="SignalP"/>
    </source>
</evidence>